<dbReference type="EMBL" id="AZEL01000056">
    <property type="protein sequence ID" value="KRL20613.1"/>
    <property type="molecule type" value="Genomic_DNA"/>
</dbReference>
<feature type="transmembrane region" description="Helical" evidence="1">
    <location>
        <begin position="109"/>
        <end position="125"/>
    </location>
</feature>
<feature type="transmembrane region" description="Helical" evidence="1">
    <location>
        <begin position="16"/>
        <end position="33"/>
    </location>
</feature>
<dbReference type="AlphaFoldDB" id="A0A0R1NSI4"/>
<proteinExistence type="predicted"/>
<feature type="transmembrane region" description="Helical" evidence="1">
    <location>
        <begin position="82"/>
        <end position="103"/>
    </location>
</feature>
<gene>
    <name evidence="2" type="ORF">FC37_GL001852</name>
</gene>
<reference evidence="2 3" key="1">
    <citation type="journal article" date="2015" name="Genome Announc.">
        <title>Expanding the biotechnology potential of lactobacilli through comparative genomics of 213 strains and associated genera.</title>
        <authorList>
            <person name="Sun Z."/>
            <person name="Harris H.M."/>
            <person name="McCann A."/>
            <person name="Guo C."/>
            <person name="Argimon S."/>
            <person name="Zhang W."/>
            <person name="Yang X."/>
            <person name="Jeffery I.B."/>
            <person name="Cooney J.C."/>
            <person name="Kagawa T.F."/>
            <person name="Liu W."/>
            <person name="Song Y."/>
            <person name="Salvetti E."/>
            <person name="Wrobel A."/>
            <person name="Rasinkangas P."/>
            <person name="Parkhill J."/>
            <person name="Rea M.C."/>
            <person name="O'Sullivan O."/>
            <person name="Ritari J."/>
            <person name="Douillard F.P."/>
            <person name="Paul Ross R."/>
            <person name="Yang R."/>
            <person name="Briner A.E."/>
            <person name="Felis G.E."/>
            <person name="de Vos W.M."/>
            <person name="Barrangou R."/>
            <person name="Klaenhammer T.R."/>
            <person name="Caufield P.W."/>
            <person name="Cui Y."/>
            <person name="Zhang H."/>
            <person name="O'Toole P.W."/>
        </authorList>
    </citation>
    <scope>NUCLEOTIDE SEQUENCE [LARGE SCALE GENOMIC DNA]</scope>
    <source>
        <strain evidence="2 3">DSM 10532</strain>
    </source>
</reference>
<evidence type="ECO:0000313" key="2">
    <source>
        <dbReference type="EMBL" id="KRL20613.1"/>
    </source>
</evidence>
<name>A0A0R1NSI4_9LACO</name>
<keyword evidence="1" id="KW-0812">Transmembrane</keyword>
<feature type="transmembrane region" description="Helical" evidence="1">
    <location>
        <begin position="146"/>
        <end position="164"/>
    </location>
</feature>
<accession>A0A0R1NSI4</accession>
<sequence>MNWVNKTKKFIRSRRISAILPWIGMLGMLYLVFSLIMHGLLAFIINLGFIANFYYIIDEYNWLIERISFDSQRLIANKRMGINRLVMIVSIVVAVLNTIILILLKRQDFISFCVGLCFISEIYFVSRLIENFQVILHIAFDSWKKFYILVVIGTTVSSSIYLLLLCFSIIACFIYFAIIGIMYVITYYILIEIHDRVENDLGGHKYFIDLPDNRFGKRF</sequence>
<evidence type="ECO:0000313" key="3">
    <source>
        <dbReference type="Proteomes" id="UP000051311"/>
    </source>
</evidence>
<protein>
    <submittedName>
        <fullName evidence="2">Uncharacterized protein</fullName>
    </submittedName>
</protein>
<dbReference type="Proteomes" id="UP000051311">
    <property type="component" value="Unassembled WGS sequence"/>
</dbReference>
<keyword evidence="1" id="KW-0472">Membrane</keyword>
<keyword evidence="1" id="KW-1133">Transmembrane helix</keyword>
<evidence type="ECO:0000256" key="1">
    <source>
        <dbReference type="SAM" id="Phobius"/>
    </source>
</evidence>
<dbReference type="STRING" id="1423748.FC37_GL001852"/>
<organism evidence="2 3">
    <name type="scientific">Lactobacillus gallinarum DSM 10532 = JCM 2011</name>
    <dbReference type="NCBI Taxonomy" id="1423748"/>
    <lineage>
        <taxon>Bacteria</taxon>
        <taxon>Bacillati</taxon>
        <taxon>Bacillota</taxon>
        <taxon>Bacilli</taxon>
        <taxon>Lactobacillales</taxon>
        <taxon>Lactobacillaceae</taxon>
        <taxon>Lactobacillus</taxon>
    </lineage>
</organism>
<comment type="caution">
    <text evidence="2">The sequence shown here is derived from an EMBL/GenBank/DDBJ whole genome shotgun (WGS) entry which is preliminary data.</text>
</comment>
<feature type="transmembrane region" description="Helical" evidence="1">
    <location>
        <begin position="170"/>
        <end position="190"/>
    </location>
</feature>
<dbReference type="PATRIC" id="fig|1423748.3.peg.1925"/>
<feature type="transmembrane region" description="Helical" evidence="1">
    <location>
        <begin position="39"/>
        <end position="57"/>
    </location>
</feature>